<dbReference type="PROSITE" id="PS50294">
    <property type="entry name" value="WD_REPEATS_REGION"/>
    <property type="match status" value="1"/>
</dbReference>
<dbReference type="GO" id="GO:0005776">
    <property type="term" value="C:autophagosome"/>
    <property type="evidence" value="ECO:0007669"/>
    <property type="project" value="UniProtKB-SubCell"/>
</dbReference>
<dbReference type="InterPro" id="IPR011009">
    <property type="entry name" value="Kinase-like_dom_sf"/>
</dbReference>
<reference evidence="13" key="1">
    <citation type="journal article" date="2020" name="Ecol. Evol.">
        <title>Genome structure and content of the rice root-knot nematode (Meloidogyne graminicola).</title>
        <authorList>
            <person name="Phan N.T."/>
            <person name="Danchin E.G.J."/>
            <person name="Klopp C."/>
            <person name="Perfus-Barbeoch L."/>
            <person name="Kozlowski D.K."/>
            <person name="Koutsovoulos G.D."/>
            <person name="Lopez-Roques C."/>
            <person name="Bouchez O."/>
            <person name="Zahm M."/>
            <person name="Besnard G."/>
            <person name="Bellafiore S."/>
        </authorList>
    </citation>
    <scope>NUCLEOTIDE SEQUENCE</scope>
    <source>
        <strain evidence="13">VN-18</strain>
    </source>
</reference>
<evidence type="ECO:0000256" key="2">
    <source>
        <dbReference type="ARBA" id="ARBA00012513"/>
    </source>
</evidence>
<dbReference type="OrthoDB" id="242910at2759"/>
<dbReference type="SUPFAM" id="SSF48371">
    <property type="entry name" value="ARM repeat"/>
    <property type="match status" value="1"/>
</dbReference>
<accession>A0A8S9ZR82</accession>
<dbReference type="EMBL" id="JABEBT010000036">
    <property type="protein sequence ID" value="KAF7635920.1"/>
    <property type="molecule type" value="Genomic_DNA"/>
</dbReference>
<proteinExistence type="predicted"/>
<dbReference type="Gene3D" id="2.130.10.10">
    <property type="entry name" value="YVTN repeat-like/Quinoprotein amine dehydrogenase"/>
    <property type="match status" value="1"/>
</dbReference>
<evidence type="ECO:0000256" key="1">
    <source>
        <dbReference type="ARBA" id="ARBA00004419"/>
    </source>
</evidence>
<dbReference type="GO" id="GO:0034272">
    <property type="term" value="C:phosphatidylinositol 3-kinase complex, class III, type II"/>
    <property type="evidence" value="ECO:0007669"/>
    <property type="project" value="TreeGrafter"/>
</dbReference>
<dbReference type="SMART" id="SM00320">
    <property type="entry name" value="WD40"/>
    <property type="match status" value="1"/>
</dbReference>
<sequence length="1057" mass="121722">MGNVQTSSIANQLLPFESYISDVPGLKFIESLGSTRFMKVARVEHAKGPLVVKVFVFSDQFCHVEFYRDQLQQIGRRLLSHPNCAPSRVYLTTRSAIILSPFFKFTLYDRLSTRPFLSTIEKRWIAFQLLKTFAQLRIAMIKHGDIKSQNVLVSSSLWIRLADFAPFKPAFLPYNNPSDFTFFFDTSRKRFCYLAPERFKDNDDLLLEVNRGNNEFINFYEGLTEAMDIFSLGCLLVELFTDGRQVAFNLPQAIDYKHSDDENADAYLKRLLSHISEREFIPLIKIMLDRNPKRRKDEFLKLSPCSSPNLFPPIFEKYLYNYFKELQKLPTPDALITKLYVERDNFLPLICDLDSSPVSVLFINYVCVSLRSCQSLTAKMDAISLLHQLSKFTSPSLVFERIILYLANSFSDYFALVRAESLLVIKEILCSAELIPPEECRLLDFIFPKFKLLLNDPSNLVKIALASNLGHFAQISKRFFELNAERLRSDSPEQQLSQKDIQFDKKSSHPPNDSYKNNTRLESFLCKEKQNLMDNEYKATQDSINEMFVTLCDSTNEVRRCLFESANLDLLCQFFGSTRVVDVLLHMISLLNDKNDWRIRSAFFEACPILSKHLGQSRTNKLKPFLLQGLQDNEEFVVIEALRCIYLLLSKQLLTTSVIFNILPDVIPFLVHPNKWLRIITVNILTVLESSFSIADIYCKVLPLIQPFLKEQLIRLDCFDLIYESLKPPISRQIWDFLLKQRYSFEVISAIEEIKTFEKLGSGGTAFSIFGNTSDNHNSDGRRYKIESIMRKLKNMGGTDEHLNTKLIAFKHLFGRIGESRYRIDHSEKYTYLSRINLDDLEKVHRKVFDLEKGVHKKGRELTSSHFFVDQFGTQHPMLDTPELIEPAQVVDLNEANHSAMNQTVLDDSSERILLEETLHHKQGRFADQKRITTKVSESNSDIAERIAAAAVEEGVNNEKGKTMSTKESGTSRLRNARRPNIRLLSHLHEHTGKITRLACHPSHDYVASSSTDNSVKIWSLSLLQNQSQPASMSLDTFRYSHPINSCNFMGDRVIIL</sequence>
<gene>
    <name evidence="13" type="ORF">Mgra_00004640</name>
</gene>
<dbReference type="SMART" id="SM00220">
    <property type="entry name" value="S_TKc"/>
    <property type="match status" value="1"/>
</dbReference>
<dbReference type="GO" id="GO:0005770">
    <property type="term" value="C:late endosome"/>
    <property type="evidence" value="ECO:0007669"/>
    <property type="project" value="TreeGrafter"/>
</dbReference>
<dbReference type="InterPro" id="IPR036322">
    <property type="entry name" value="WD40_repeat_dom_sf"/>
</dbReference>
<evidence type="ECO:0000256" key="8">
    <source>
        <dbReference type="ARBA" id="ARBA00022777"/>
    </source>
</evidence>
<dbReference type="Pfam" id="PF00069">
    <property type="entry name" value="Pkinase"/>
    <property type="match status" value="1"/>
</dbReference>
<organism evidence="13 14">
    <name type="scientific">Meloidogyne graminicola</name>
    <dbReference type="NCBI Taxonomy" id="189291"/>
    <lineage>
        <taxon>Eukaryota</taxon>
        <taxon>Metazoa</taxon>
        <taxon>Ecdysozoa</taxon>
        <taxon>Nematoda</taxon>
        <taxon>Chromadorea</taxon>
        <taxon>Rhabditida</taxon>
        <taxon>Tylenchina</taxon>
        <taxon>Tylenchomorpha</taxon>
        <taxon>Tylenchoidea</taxon>
        <taxon>Meloidogynidae</taxon>
        <taxon>Meloidogyninae</taxon>
        <taxon>Meloidogyne</taxon>
    </lineage>
</organism>
<dbReference type="InterPro" id="IPR045162">
    <property type="entry name" value="Vps15-like"/>
</dbReference>
<dbReference type="PANTHER" id="PTHR17583:SF0">
    <property type="entry name" value="PHOSPHOINOSITIDE 3-KINASE REGULATORY SUBUNIT 4"/>
    <property type="match status" value="1"/>
</dbReference>
<keyword evidence="7" id="KW-0547">Nucleotide-binding</keyword>
<feature type="compositionally biased region" description="Polar residues" evidence="11">
    <location>
        <begin position="509"/>
        <end position="518"/>
    </location>
</feature>
<evidence type="ECO:0000256" key="3">
    <source>
        <dbReference type="ARBA" id="ARBA00022527"/>
    </source>
</evidence>
<dbReference type="InterPro" id="IPR016024">
    <property type="entry name" value="ARM-type_fold"/>
</dbReference>
<protein>
    <recommendedName>
        <fullName evidence="2">non-specific serine/threonine protein kinase</fullName>
        <ecNumber evidence="2">2.7.11.1</ecNumber>
    </recommendedName>
</protein>
<dbReference type="GO" id="GO:0006623">
    <property type="term" value="P:protein targeting to vacuole"/>
    <property type="evidence" value="ECO:0007669"/>
    <property type="project" value="TreeGrafter"/>
</dbReference>
<dbReference type="Pfam" id="PF22956">
    <property type="entry name" value="VPS15-like_hel"/>
    <property type="match status" value="1"/>
</dbReference>
<feature type="repeat" description="WD" evidence="10">
    <location>
        <begin position="988"/>
        <end position="1022"/>
    </location>
</feature>
<evidence type="ECO:0000256" key="10">
    <source>
        <dbReference type="PROSITE-ProRule" id="PRU00221"/>
    </source>
</evidence>
<evidence type="ECO:0000256" key="5">
    <source>
        <dbReference type="ARBA" id="ARBA00022679"/>
    </source>
</evidence>
<dbReference type="InterPro" id="IPR055231">
    <property type="entry name" value="2AA_helical"/>
</dbReference>
<dbReference type="InterPro" id="IPR011989">
    <property type="entry name" value="ARM-like"/>
</dbReference>
<dbReference type="Pfam" id="PF00400">
    <property type="entry name" value="WD40"/>
    <property type="match status" value="1"/>
</dbReference>
<dbReference type="GO" id="GO:0016236">
    <property type="term" value="P:macroautophagy"/>
    <property type="evidence" value="ECO:0007669"/>
    <property type="project" value="InterPro"/>
</dbReference>
<dbReference type="GO" id="GO:0004674">
    <property type="term" value="F:protein serine/threonine kinase activity"/>
    <property type="evidence" value="ECO:0007669"/>
    <property type="project" value="UniProtKB-KW"/>
</dbReference>
<evidence type="ECO:0000256" key="11">
    <source>
        <dbReference type="SAM" id="MobiDB-lite"/>
    </source>
</evidence>
<keyword evidence="9" id="KW-0067">ATP-binding</keyword>
<evidence type="ECO:0000256" key="6">
    <source>
        <dbReference type="ARBA" id="ARBA00022737"/>
    </source>
</evidence>
<feature type="domain" description="Protein kinase" evidence="12">
    <location>
        <begin position="26"/>
        <end position="310"/>
    </location>
</feature>
<comment type="caution">
    <text evidence="13">The sequence shown here is derived from an EMBL/GenBank/DDBJ whole genome shotgun (WGS) entry which is preliminary data.</text>
</comment>
<keyword evidence="6" id="KW-0677">Repeat</keyword>
<keyword evidence="8" id="KW-0418">Kinase</keyword>
<feature type="region of interest" description="Disordered" evidence="11">
    <location>
        <begin position="490"/>
        <end position="518"/>
    </location>
</feature>
<comment type="subcellular location">
    <subcellularLocation>
        <location evidence="1">Cytoplasmic vesicle</location>
        <location evidence="1">Autophagosome</location>
    </subcellularLocation>
</comment>
<dbReference type="Gene3D" id="1.25.10.10">
    <property type="entry name" value="Leucine-rich Repeat Variant"/>
    <property type="match status" value="2"/>
</dbReference>
<dbReference type="GO" id="GO:0071561">
    <property type="term" value="C:nucleus-vacuole junction"/>
    <property type="evidence" value="ECO:0007669"/>
    <property type="project" value="TreeGrafter"/>
</dbReference>
<dbReference type="PROSITE" id="PS50011">
    <property type="entry name" value="PROTEIN_KINASE_DOM"/>
    <property type="match status" value="1"/>
</dbReference>
<dbReference type="PROSITE" id="PS00108">
    <property type="entry name" value="PROTEIN_KINASE_ST"/>
    <property type="match status" value="1"/>
</dbReference>
<evidence type="ECO:0000259" key="12">
    <source>
        <dbReference type="PROSITE" id="PS50011"/>
    </source>
</evidence>
<evidence type="ECO:0000313" key="14">
    <source>
        <dbReference type="Proteomes" id="UP000605970"/>
    </source>
</evidence>
<dbReference type="SUPFAM" id="SSF50978">
    <property type="entry name" value="WD40 repeat-like"/>
    <property type="match status" value="1"/>
</dbReference>
<dbReference type="Proteomes" id="UP000605970">
    <property type="component" value="Unassembled WGS sequence"/>
</dbReference>
<evidence type="ECO:0000313" key="13">
    <source>
        <dbReference type="EMBL" id="KAF7635920.1"/>
    </source>
</evidence>
<dbReference type="PROSITE" id="PS50082">
    <property type="entry name" value="WD_REPEATS_2"/>
    <property type="match status" value="1"/>
</dbReference>
<dbReference type="Gene3D" id="1.10.510.10">
    <property type="entry name" value="Transferase(Phosphotransferase) domain 1"/>
    <property type="match status" value="1"/>
</dbReference>
<dbReference type="InterPro" id="IPR015943">
    <property type="entry name" value="WD40/YVTN_repeat-like_dom_sf"/>
</dbReference>
<keyword evidence="4 10" id="KW-0853">WD repeat</keyword>
<evidence type="ECO:0000256" key="9">
    <source>
        <dbReference type="ARBA" id="ARBA00022840"/>
    </source>
</evidence>
<dbReference type="InterPro" id="IPR001680">
    <property type="entry name" value="WD40_rpt"/>
</dbReference>
<keyword evidence="14" id="KW-1185">Reference proteome</keyword>
<keyword evidence="3" id="KW-0723">Serine/threonine-protein kinase</keyword>
<dbReference type="InterPro" id="IPR000719">
    <property type="entry name" value="Prot_kinase_dom"/>
</dbReference>
<dbReference type="EC" id="2.7.11.1" evidence="2"/>
<dbReference type="SUPFAM" id="SSF56112">
    <property type="entry name" value="Protein kinase-like (PK-like)"/>
    <property type="match status" value="1"/>
</dbReference>
<evidence type="ECO:0000256" key="4">
    <source>
        <dbReference type="ARBA" id="ARBA00022574"/>
    </source>
</evidence>
<name>A0A8S9ZR82_9BILA</name>
<dbReference type="InterPro" id="IPR008271">
    <property type="entry name" value="Ser/Thr_kinase_AS"/>
</dbReference>
<dbReference type="GO" id="GO:0045324">
    <property type="term" value="P:late endosome to vacuole transport"/>
    <property type="evidence" value="ECO:0007669"/>
    <property type="project" value="InterPro"/>
</dbReference>
<dbReference type="PANTHER" id="PTHR17583">
    <property type="entry name" value="PHOSPHOINOSITIDE 3-KINASE REGULATORY SUBUNIT 4"/>
    <property type="match status" value="1"/>
</dbReference>
<keyword evidence="5" id="KW-0808">Transferase</keyword>
<dbReference type="GO" id="GO:0034271">
    <property type="term" value="C:phosphatidylinositol 3-kinase complex, class III, type I"/>
    <property type="evidence" value="ECO:0007669"/>
    <property type="project" value="TreeGrafter"/>
</dbReference>
<dbReference type="GO" id="GO:0005524">
    <property type="term" value="F:ATP binding"/>
    <property type="evidence" value="ECO:0007669"/>
    <property type="project" value="UniProtKB-KW"/>
</dbReference>
<evidence type="ECO:0000256" key="7">
    <source>
        <dbReference type="ARBA" id="ARBA00022741"/>
    </source>
</evidence>
<dbReference type="AlphaFoldDB" id="A0A8S9ZR82"/>